<gene>
    <name evidence="1" type="ORF">S2091_0480</name>
</gene>
<keyword evidence="2" id="KW-1185">Reference proteome</keyword>
<dbReference type="AlphaFoldDB" id="A0A2S9H5M2"/>
<organism evidence="1 2">
    <name type="scientific">Solimicrobium silvestre</name>
    <dbReference type="NCBI Taxonomy" id="2099400"/>
    <lineage>
        <taxon>Bacteria</taxon>
        <taxon>Pseudomonadati</taxon>
        <taxon>Pseudomonadota</taxon>
        <taxon>Betaproteobacteria</taxon>
        <taxon>Burkholderiales</taxon>
        <taxon>Oxalobacteraceae</taxon>
        <taxon>Solimicrobium</taxon>
    </lineage>
</organism>
<dbReference type="Proteomes" id="UP000237839">
    <property type="component" value="Unassembled WGS sequence"/>
</dbReference>
<proteinExistence type="predicted"/>
<name>A0A2S9H5M2_9BURK</name>
<evidence type="ECO:0000313" key="1">
    <source>
        <dbReference type="EMBL" id="PRC95285.1"/>
    </source>
</evidence>
<dbReference type="EMBL" id="PUGF01000001">
    <property type="protein sequence ID" value="PRC95285.1"/>
    <property type="molecule type" value="Genomic_DNA"/>
</dbReference>
<evidence type="ECO:0000313" key="2">
    <source>
        <dbReference type="Proteomes" id="UP000237839"/>
    </source>
</evidence>
<protein>
    <submittedName>
        <fullName evidence="1">Uncharacterized protein</fullName>
    </submittedName>
</protein>
<reference evidence="1 2" key="1">
    <citation type="submission" date="2018-02" db="EMBL/GenBank/DDBJ databases">
        <title>Solimicrobium silvestre gen. nov., sp. nov., isolated from alpine forest soil.</title>
        <authorList>
            <person name="Margesin R."/>
            <person name="Albuquerque L."/>
            <person name="Zhang D.-C."/>
            <person name="Froufe H.J.C."/>
            <person name="Severino R."/>
            <person name="Roxo I."/>
            <person name="Egas C."/>
            <person name="Da Costa M.S."/>
        </authorList>
    </citation>
    <scope>NUCLEOTIDE SEQUENCE [LARGE SCALE GENOMIC DNA]</scope>
    <source>
        <strain evidence="1 2">S20-91</strain>
    </source>
</reference>
<accession>A0A2S9H5M2</accession>
<comment type="caution">
    <text evidence="1">The sequence shown here is derived from an EMBL/GenBank/DDBJ whole genome shotgun (WGS) entry which is preliminary data.</text>
</comment>
<sequence length="36" mass="4399">MKLTNYQINLFDYLYTVENMIFTHRKTIGYAKNIKI</sequence>